<gene>
    <name evidence="4" type="ORF">GCM10025883_41010</name>
</gene>
<dbReference type="PROSITE" id="PS52050">
    <property type="entry name" value="WYL"/>
    <property type="match status" value="1"/>
</dbReference>
<dbReference type="RefSeq" id="WP_284305517.1">
    <property type="nucleotide sequence ID" value="NZ_BSUO01000001.1"/>
</dbReference>
<sequence>MRADRLLSMVLLLRRRGRMTAGELSDELDVSTRTVLRDIDALSSAGVPVYAERGRHGGFALLPDFRTELVGLKDDEALALITAGTERGDHAFGLGSALASALRKVVDTLPEDRRTDLGEAARRLLVEPETDLLSRRRSTEDVADAVMVEVRRAVLTGHRLRFTYAAPGATPRERTVDPIGLVTVRERTYLLATKDGEDRTYRVARMAQAEVLPEVAQRPDQVDLDRIWQERSARFLSTDHLPVVVRVDPTRREELLRNARAVRSQETDSDGWVRLHVMFEDLRHATWALWQLDTGAEAVAPDALRRALRDRARELVARYGRSTE</sequence>
<feature type="domain" description="HTH deoR-type" evidence="3">
    <location>
        <begin position="2"/>
        <end position="61"/>
    </location>
</feature>
<keyword evidence="5" id="KW-1185">Reference proteome</keyword>
<dbReference type="InterPro" id="IPR026881">
    <property type="entry name" value="WYL_dom"/>
</dbReference>
<dbReference type="SMART" id="SM00420">
    <property type="entry name" value="HTH_DEOR"/>
    <property type="match status" value="1"/>
</dbReference>
<evidence type="ECO:0000256" key="2">
    <source>
        <dbReference type="ARBA" id="ARBA00023163"/>
    </source>
</evidence>
<dbReference type="Pfam" id="PF13280">
    <property type="entry name" value="WYL"/>
    <property type="match status" value="1"/>
</dbReference>
<dbReference type="PROSITE" id="PS51000">
    <property type="entry name" value="HTH_DEOR_2"/>
    <property type="match status" value="1"/>
</dbReference>
<dbReference type="SUPFAM" id="SSF46785">
    <property type="entry name" value="Winged helix' DNA-binding domain"/>
    <property type="match status" value="1"/>
</dbReference>
<proteinExistence type="predicted"/>
<dbReference type="InterPro" id="IPR057727">
    <property type="entry name" value="WCX_dom"/>
</dbReference>
<dbReference type="Pfam" id="PF08279">
    <property type="entry name" value="HTH_11"/>
    <property type="match status" value="1"/>
</dbReference>
<evidence type="ECO:0000313" key="5">
    <source>
        <dbReference type="Proteomes" id="UP001157126"/>
    </source>
</evidence>
<keyword evidence="2" id="KW-0804">Transcription</keyword>
<dbReference type="PIRSF" id="PIRSF016838">
    <property type="entry name" value="PafC"/>
    <property type="match status" value="1"/>
</dbReference>
<dbReference type="InterPro" id="IPR001034">
    <property type="entry name" value="DeoR_HTH"/>
</dbReference>
<dbReference type="InterPro" id="IPR013196">
    <property type="entry name" value="HTH_11"/>
</dbReference>
<organism evidence="4 5">
    <name type="scientific">Mobilicoccus caccae</name>
    <dbReference type="NCBI Taxonomy" id="1859295"/>
    <lineage>
        <taxon>Bacteria</taxon>
        <taxon>Bacillati</taxon>
        <taxon>Actinomycetota</taxon>
        <taxon>Actinomycetes</taxon>
        <taxon>Micrococcales</taxon>
        <taxon>Dermatophilaceae</taxon>
        <taxon>Mobilicoccus</taxon>
    </lineage>
</organism>
<dbReference type="PANTHER" id="PTHR34580">
    <property type="match status" value="1"/>
</dbReference>
<protein>
    <submittedName>
        <fullName evidence="4">Transcriptional regulator</fullName>
    </submittedName>
</protein>
<comment type="caution">
    <text evidence="4">The sequence shown here is derived from an EMBL/GenBank/DDBJ whole genome shotgun (WGS) entry which is preliminary data.</text>
</comment>
<evidence type="ECO:0000256" key="1">
    <source>
        <dbReference type="ARBA" id="ARBA00023015"/>
    </source>
</evidence>
<dbReference type="Proteomes" id="UP001157126">
    <property type="component" value="Unassembled WGS sequence"/>
</dbReference>
<name>A0ABQ6IWW0_9MICO</name>
<dbReference type="InterPro" id="IPR036388">
    <property type="entry name" value="WH-like_DNA-bd_sf"/>
</dbReference>
<dbReference type="InterPro" id="IPR036390">
    <property type="entry name" value="WH_DNA-bd_sf"/>
</dbReference>
<keyword evidence="1" id="KW-0805">Transcription regulation</keyword>
<dbReference type="InterPro" id="IPR028349">
    <property type="entry name" value="PafC-like"/>
</dbReference>
<dbReference type="InterPro" id="IPR051534">
    <property type="entry name" value="CBASS_pafABC_assoc_protein"/>
</dbReference>
<dbReference type="Gene3D" id="1.10.10.10">
    <property type="entry name" value="Winged helix-like DNA-binding domain superfamily/Winged helix DNA-binding domain"/>
    <property type="match status" value="1"/>
</dbReference>
<dbReference type="PANTHER" id="PTHR34580:SF1">
    <property type="entry name" value="PROTEIN PAFC"/>
    <property type="match status" value="1"/>
</dbReference>
<evidence type="ECO:0000313" key="4">
    <source>
        <dbReference type="EMBL" id="GMA42056.1"/>
    </source>
</evidence>
<evidence type="ECO:0000259" key="3">
    <source>
        <dbReference type="PROSITE" id="PS51000"/>
    </source>
</evidence>
<reference evidence="5" key="1">
    <citation type="journal article" date="2019" name="Int. J. Syst. Evol. Microbiol.">
        <title>The Global Catalogue of Microorganisms (GCM) 10K type strain sequencing project: providing services to taxonomists for standard genome sequencing and annotation.</title>
        <authorList>
            <consortium name="The Broad Institute Genomics Platform"/>
            <consortium name="The Broad Institute Genome Sequencing Center for Infectious Disease"/>
            <person name="Wu L."/>
            <person name="Ma J."/>
        </authorList>
    </citation>
    <scope>NUCLEOTIDE SEQUENCE [LARGE SCALE GENOMIC DNA]</scope>
    <source>
        <strain evidence="5">NBRC 113072</strain>
    </source>
</reference>
<accession>A0ABQ6IWW0</accession>
<dbReference type="EMBL" id="BSUO01000001">
    <property type="protein sequence ID" value="GMA42056.1"/>
    <property type="molecule type" value="Genomic_DNA"/>
</dbReference>
<dbReference type="Pfam" id="PF25583">
    <property type="entry name" value="WCX"/>
    <property type="match status" value="1"/>
</dbReference>